<sequence>MGIPSERVVKIESPHSGLMVPWFDESHPFNNVADSDWLCKSPSELTQAVTDNVLGGDLTEEQHVALRKVIGQVSPVFPYQDIDTSWQHPDLLELPKANDNCIIHMRCSHGADRLSENAAFFINNHSTGPLLYMKFDTHNVRFNNCEAMLRSFLARLACTELKSGGLVGGDSQNITDVNFRDVASLFSQWEYFLYKLKGESKRHTFTQNTYSFAETTTSIHVLGCFDECDDSAVWFLSQVKDLVLRSELRLKIVITTNNGSPGDGRITSALSEFPLETVKTVECSPTETLPFPVDLESSKLMQQYLSVFGPVQRREIRRILVACAKDHQLCELIPPWLSSDREQITRIHEILGKHLTPGIVFTEILDTIPELHRSWAKILLSWLLASYRPLRTEELLQVSNIAWKRTQGSKTMRPALADIKTSFRGLLAIVNGEIRFRHPDTRSWLSSQHVSIGEDMWYCTTEGSCHKVILQTCIDHLEDMTRNDEDWVRSLPYAIEFWFKHPEEVDGSEDSLRSLFEDESVF</sequence>
<accession>A0A7S8D2P8</accession>
<gene>
    <name evidence="1" type="ORF">HYE67_003107</name>
</gene>
<dbReference type="PANTHER" id="PTHR10039">
    <property type="entry name" value="AMELOGENIN"/>
    <property type="match status" value="1"/>
</dbReference>
<name>A0A7S8D2P8_FUSCU</name>
<dbReference type="AlphaFoldDB" id="A0A7S8D2P8"/>
<evidence type="ECO:0000313" key="2">
    <source>
        <dbReference type="Proteomes" id="UP000663297"/>
    </source>
</evidence>
<dbReference type="PANTHER" id="PTHR10039:SF14">
    <property type="entry name" value="NACHT DOMAIN-CONTAINING PROTEIN"/>
    <property type="match status" value="1"/>
</dbReference>
<dbReference type="Proteomes" id="UP000663297">
    <property type="component" value="Chromosome 2"/>
</dbReference>
<proteinExistence type="predicted"/>
<evidence type="ECO:0000313" key="1">
    <source>
        <dbReference type="EMBL" id="QPC60876.1"/>
    </source>
</evidence>
<dbReference type="EMBL" id="CP064748">
    <property type="protein sequence ID" value="QPC60876.1"/>
    <property type="molecule type" value="Genomic_DNA"/>
</dbReference>
<reference evidence="1" key="1">
    <citation type="submission" date="2020-11" db="EMBL/GenBank/DDBJ databases">
        <title>The chromosome-scale genome resource for two endophytic Fusarium species: F. culmorum and F. pseudograminearum.</title>
        <authorList>
            <person name="Yuan Z."/>
        </authorList>
    </citation>
    <scope>NUCLEOTIDE SEQUENCE</scope>
    <source>
        <strain evidence="1">Class2-1B</strain>
    </source>
</reference>
<organism evidence="1 2">
    <name type="scientific">Fusarium culmorum</name>
    <dbReference type="NCBI Taxonomy" id="5516"/>
    <lineage>
        <taxon>Eukaryota</taxon>
        <taxon>Fungi</taxon>
        <taxon>Dikarya</taxon>
        <taxon>Ascomycota</taxon>
        <taxon>Pezizomycotina</taxon>
        <taxon>Sordariomycetes</taxon>
        <taxon>Hypocreomycetidae</taxon>
        <taxon>Hypocreales</taxon>
        <taxon>Nectriaceae</taxon>
        <taxon>Fusarium</taxon>
    </lineage>
</organism>
<protein>
    <submittedName>
        <fullName evidence="1">Uncharacterized protein</fullName>
    </submittedName>
</protein>